<dbReference type="InterPro" id="IPR027417">
    <property type="entry name" value="P-loop_NTPase"/>
</dbReference>
<dbReference type="InterPro" id="IPR009000">
    <property type="entry name" value="Transl_B-barrel_sf"/>
</dbReference>
<reference evidence="10" key="2">
    <citation type="submission" date="2020-09" db="EMBL/GenBank/DDBJ databases">
        <authorList>
            <person name="Sun Q."/>
            <person name="Zhou Y."/>
        </authorList>
    </citation>
    <scope>NUCLEOTIDE SEQUENCE</scope>
    <source>
        <strain evidence="10">CGMCC 1.15454</strain>
    </source>
</reference>
<evidence type="ECO:0000256" key="3">
    <source>
        <dbReference type="ARBA" id="ARBA00022490"/>
    </source>
</evidence>
<dbReference type="Proteomes" id="UP000621492">
    <property type="component" value="Unassembled WGS sequence"/>
</dbReference>
<reference evidence="10" key="1">
    <citation type="journal article" date="2014" name="Int. J. Syst. Evol. Microbiol.">
        <title>Complete genome sequence of Corynebacterium casei LMG S-19264T (=DSM 44701T), isolated from a smear-ripened cheese.</title>
        <authorList>
            <consortium name="US DOE Joint Genome Institute (JGI-PGF)"/>
            <person name="Walter F."/>
            <person name="Albersmeier A."/>
            <person name="Kalinowski J."/>
            <person name="Ruckert C."/>
        </authorList>
    </citation>
    <scope>NUCLEOTIDE SEQUENCE</scope>
    <source>
        <strain evidence="10">CGMCC 1.15454</strain>
    </source>
</reference>
<name>A0A9W5X613_9BACI</name>
<dbReference type="NCBIfam" id="TIGR00475">
    <property type="entry name" value="selB"/>
    <property type="match status" value="1"/>
</dbReference>
<dbReference type="CDD" id="cd15491">
    <property type="entry name" value="selB_III"/>
    <property type="match status" value="1"/>
</dbReference>
<evidence type="ECO:0000256" key="5">
    <source>
        <dbReference type="ARBA" id="ARBA00022917"/>
    </source>
</evidence>
<dbReference type="GO" id="GO:0003723">
    <property type="term" value="F:RNA binding"/>
    <property type="evidence" value="ECO:0007669"/>
    <property type="project" value="InterPro"/>
</dbReference>
<dbReference type="InterPro" id="IPR036388">
    <property type="entry name" value="WH-like_DNA-bd_sf"/>
</dbReference>
<dbReference type="SUPFAM" id="SSF50447">
    <property type="entry name" value="Translation proteins"/>
    <property type="match status" value="1"/>
</dbReference>
<dbReference type="PROSITE" id="PS51722">
    <property type="entry name" value="G_TR_2"/>
    <property type="match status" value="1"/>
</dbReference>
<dbReference type="CDD" id="cd04171">
    <property type="entry name" value="SelB"/>
    <property type="match status" value="1"/>
</dbReference>
<keyword evidence="6" id="KW-0342">GTP-binding</keyword>
<protein>
    <recommendedName>
        <fullName evidence="2">Selenocysteine-specific elongation factor</fullName>
    </recommendedName>
    <alternativeName>
        <fullName evidence="8">SelB translation factor</fullName>
    </alternativeName>
</protein>
<evidence type="ECO:0000256" key="6">
    <source>
        <dbReference type="ARBA" id="ARBA00023134"/>
    </source>
</evidence>
<evidence type="ECO:0000313" key="11">
    <source>
        <dbReference type="Proteomes" id="UP000621492"/>
    </source>
</evidence>
<dbReference type="InterPro" id="IPR000795">
    <property type="entry name" value="T_Tr_GTP-bd_dom"/>
</dbReference>
<dbReference type="SUPFAM" id="SSF50465">
    <property type="entry name" value="EF-Tu/eEF-1alpha/eIF2-gamma C-terminal domain"/>
    <property type="match status" value="1"/>
</dbReference>
<dbReference type="GO" id="GO:0003924">
    <property type="term" value="F:GTPase activity"/>
    <property type="evidence" value="ECO:0007669"/>
    <property type="project" value="InterPro"/>
</dbReference>
<dbReference type="GO" id="GO:0001514">
    <property type="term" value="P:selenocysteine incorporation"/>
    <property type="evidence" value="ECO:0007669"/>
    <property type="project" value="InterPro"/>
</dbReference>
<dbReference type="Pfam" id="PF00009">
    <property type="entry name" value="GTP_EFTU"/>
    <property type="match status" value="1"/>
</dbReference>
<dbReference type="InterPro" id="IPR004535">
    <property type="entry name" value="Transl_elong_SelB"/>
</dbReference>
<sequence>MNFYIMGVLGHIDHGKTTLTKALTGVDTDQLKEEKQRKISIELGFAPIQFQNNYQASIIDIPGHEKFIKKAIAGASGLDLAILVVAANEGIMYQTKEHLEIISLLSVQRIIVVVTKMDLVNQKELEIITINIKNFLKDTRFSGAKVVHVDGISYRGVSELKHRVSKELEKIPSKDINTPLRMPIDQVFTLRGYGTVTRGTLYDGKITSGQLVTILPGNLRVKVKEMQYHNQITKNAYAGQRVALNISGVNKENIKRGQVIVDSDYYISTQTIDVKIKTVNSLRYKKIKQHEHIMIHIGTTNSTGKIIFFDRNSIEFLPNEEIYCQIRLDNPIVAKKGDSLILRKLSPTETFAGGIILQTQTNKYPFGKETIKKLVRLDNDPLLEQLISLLEEHMMMTEKQLAQYIGVSEHYISKLLSKCVASGVLTSVKGQYTAQTVMNQLRSLVLNKLRNYHRQHPLKYGIPKAELISSLSELYPPNLILNILINLDNDKLICFRGPNVCIKNFRPEFPSETKKEMIKVIRNLEKQGLEPAPVLEILSQSSLNNCVIKDFLFYIEKEGVVERLNDKYVVHYKNIKESIYLLKKYYPYFFTVQDAKKILKLSRKYLIPFLEHLDRKKVTTQESSKRVWIE</sequence>
<dbReference type="Pfam" id="PF25461">
    <property type="entry name" value="Beta-barrel_SelB"/>
    <property type="match status" value="1"/>
</dbReference>
<accession>A0A9W5X613</accession>
<keyword evidence="4" id="KW-0547">Nucleotide-binding</keyword>
<dbReference type="Gene3D" id="1.10.10.10">
    <property type="entry name" value="Winged helix-like DNA-binding domain superfamily/Winged helix DNA-binding domain"/>
    <property type="match status" value="1"/>
</dbReference>
<comment type="subcellular location">
    <subcellularLocation>
        <location evidence="1">Cytoplasm</location>
    </subcellularLocation>
</comment>
<dbReference type="GO" id="GO:0005829">
    <property type="term" value="C:cytosol"/>
    <property type="evidence" value="ECO:0007669"/>
    <property type="project" value="TreeGrafter"/>
</dbReference>
<dbReference type="GO" id="GO:0003746">
    <property type="term" value="F:translation elongation factor activity"/>
    <property type="evidence" value="ECO:0007669"/>
    <property type="project" value="UniProtKB-KW"/>
</dbReference>
<dbReference type="Gene3D" id="3.40.50.300">
    <property type="entry name" value="P-loop containing nucleotide triphosphate hydrolases"/>
    <property type="match status" value="1"/>
</dbReference>
<keyword evidence="3" id="KW-0963">Cytoplasm</keyword>
<dbReference type="GO" id="GO:0005525">
    <property type="term" value="F:GTP binding"/>
    <property type="evidence" value="ECO:0007669"/>
    <property type="project" value="UniProtKB-KW"/>
</dbReference>
<evidence type="ECO:0000256" key="2">
    <source>
        <dbReference type="ARBA" id="ARBA00015953"/>
    </source>
</evidence>
<keyword evidence="11" id="KW-1185">Reference proteome</keyword>
<dbReference type="InterPro" id="IPR005225">
    <property type="entry name" value="Small_GTP-bd"/>
</dbReference>
<dbReference type="EMBL" id="BMJD01000016">
    <property type="protein sequence ID" value="GGB44614.1"/>
    <property type="molecule type" value="Genomic_DNA"/>
</dbReference>
<dbReference type="SUPFAM" id="SSF46785">
    <property type="entry name" value="Winged helix' DNA-binding domain"/>
    <property type="match status" value="2"/>
</dbReference>
<dbReference type="Pfam" id="PF09107">
    <property type="entry name" value="WHD_3rd_SelB"/>
    <property type="match status" value="1"/>
</dbReference>
<dbReference type="InterPro" id="IPR036390">
    <property type="entry name" value="WH_DNA-bd_sf"/>
</dbReference>
<dbReference type="InterPro" id="IPR015190">
    <property type="entry name" value="Elong_fac_SelB-wing-hlx_typ-2"/>
</dbReference>
<dbReference type="InterPro" id="IPR015191">
    <property type="entry name" value="SelB_WHD4"/>
</dbReference>
<evidence type="ECO:0000256" key="4">
    <source>
        <dbReference type="ARBA" id="ARBA00022741"/>
    </source>
</evidence>
<dbReference type="Gene3D" id="1.10.10.2770">
    <property type="match status" value="1"/>
</dbReference>
<dbReference type="InterPro" id="IPR057335">
    <property type="entry name" value="Beta-barrel_SelB"/>
</dbReference>
<organism evidence="10 11">
    <name type="scientific">Lentibacillus populi</name>
    <dbReference type="NCBI Taxonomy" id="1827502"/>
    <lineage>
        <taxon>Bacteria</taxon>
        <taxon>Bacillati</taxon>
        <taxon>Bacillota</taxon>
        <taxon>Bacilli</taxon>
        <taxon>Bacillales</taxon>
        <taxon>Bacillaceae</taxon>
        <taxon>Lentibacillus</taxon>
    </lineage>
</organism>
<dbReference type="NCBIfam" id="TIGR00231">
    <property type="entry name" value="small_GTP"/>
    <property type="match status" value="1"/>
</dbReference>
<dbReference type="PRINTS" id="PR00315">
    <property type="entry name" value="ELONGATNFCT"/>
</dbReference>
<comment type="caution">
    <text evidence="10">The sequence shown here is derived from an EMBL/GenBank/DDBJ whole genome shotgun (WGS) entry which is preliminary data.</text>
</comment>
<dbReference type="SUPFAM" id="SSF52540">
    <property type="entry name" value="P-loop containing nucleoside triphosphate hydrolases"/>
    <property type="match status" value="1"/>
</dbReference>
<dbReference type="RefSeq" id="WP_188725200.1">
    <property type="nucleotide sequence ID" value="NZ_BMJD01000016.1"/>
</dbReference>
<proteinExistence type="predicted"/>
<evidence type="ECO:0000259" key="9">
    <source>
        <dbReference type="PROSITE" id="PS51722"/>
    </source>
</evidence>
<dbReference type="PANTHER" id="PTHR43721">
    <property type="entry name" value="ELONGATION FACTOR TU-RELATED"/>
    <property type="match status" value="1"/>
</dbReference>
<evidence type="ECO:0000313" key="10">
    <source>
        <dbReference type="EMBL" id="GGB44614.1"/>
    </source>
</evidence>
<dbReference type="Pfam" id="PF09106">
    <property type="entry name" value="WHD_2nd_SelB"/>
    <property type="match status" value="1"/>
</dbReference>
<dbReference type="Pfam" id="PF03144">
    <property type="entry name" value="GTP_EFTU_D2"/>
    <property type="match status" value="1"/>
</dbReference>
<evidence type="ECO:0000256" key="8">
    <source>
        <dbReference type="ARBA" id="ARBA00031615"/>
    </source>
</evidence>
<evidence type="ECO:0000256" key="7">
    <source>
        <dbReference type="ARBA" id="ARBA00025526"/>
    </source>
</evidence>
<evidence type="ECO:0000256" key="1">
    <source>
        <dbReference type="ARBA" id="ARBA00004496"/>
    </source>
</evidence>
<dbReference type="InterPro" id="IPR004161">
    <property type="entry name" value="EFTu-like_2"/>
</dbReference>
<dbReference type="Gene3D" id="2.40.30.10">
    <property type="entry name" value="Translation factors"/>
    <property type="match status" value="1"/>
</dbReference>
<keyword evidence="5" id="KW-0648">Protein biosynthesis</keyword>
<keyword evidence="10" id="KW-0251">Elongation factor</keyword>
<gene>
    <name evidence="10" type="ORF">GCM10011409_22770</name>
</gene>
<dbReference type="AlphaFoldDB" id="A0A9W5X613"/>
<dbReference type="InterPro" id="IPR050055">
    <property type="entry name" value="EF-Tu_GTPase"/>
</dbReference>
<dbReference type="InterPro" id="IPR009001">
    <property type="entry name" value="Transl_elong_EF1A/Init_IF2_C"/>
</dbReference>
<dbReference type="PANTHER" id="PTHR43721:SF22">
    <property type="entry name" value="ELONGATION FACTOR TU, MITOCHONDRIAL"/>
    <property type="match status" value="1"/>
</dbReference>
<comment type="function">
    <text evidence="7">Translation factor necessary for the incorporation of selenocysteine into proteins. It probably replaces EF-Tu for the insertion of selenocysteine directed by the UGA codon. SelB binds GTP and GDP.</text>
</comment>
<feature type="domain" description="Tr-type G" evidence="9">
    <location>
        <begin position="1"/>
        <end position="173"/>
    </location>
</feature>